<protein>
    <submittedName>
        <fullName evidence="1">Uncharacterized protein</fullName>
    </submittedName>
</protein>
<evidence type="ECO:0000313" key="1">
    <source>
        <dbReference type="EMBL" id="OLP73026.1"/>
    </source>
</evidence>
<proteinExistence type="predicted"/>
<sequence>VNYWMRRYVLACLAHLGEDAPDPPQELLKLCPSSSLAQVGE</sequence>
<organism evidence="1 2">
    <name type="scientific">Symbiodinium microadriaticum</name>
    <name type="common">Dinoflagellate</name>
    <name type="synonym">Zooxanthella microadriatica</name>
    <dbReference type="NCBI Taxonomy" id="2951"/>
    <lineage>
        <taxon>Eukaryota</taxon>
        <taxon>Sar</taxon>
        <taxon>Alveolata</taxon>
        <taxon>Dinophyceae</taxon>
        <taxon>Suessiales</taxon>
        <taxon>Symbiodiniaceae</taxon>
        <taxon>Symbiodinium</taxon>
    </lineage>
</organism>
<dbReference type="AlphaFoldDB" id="A0A1Q9BQR6"/>
<dbReference type="OrthoDB" id="420991at2759"/>
<evidence type="ECO:0000313" key="2">
    <source>
        <dbReference type="Proteomes" id="UP000186817"/>
    </source>
</evidence>
<comment type="caution">
    <text evidence="1">The sequence shown here is derived from an EMBL/GenBank/DDBJ whole genome shotgun (WGS) entry which is preliminary data.</text>
</comment>
<accession>A0A1Q9BQR6</accession>
<feature type="non-terminal residue" evidence="1">
    <location>
        <position position="1"/>
    </location>
</feature>
<name>A0A1Q9BQR6_SYMMI</name>
<dbReference type="EMBL" id="LSRX01006641">
    <property type="protein sequence ID" value="OLP73026.1"/>
    <property type="molecule type" value="Genomic_DNA"/>
</dbReference>
<reference evidence="1 2" key="1">
    <citation type="submission" date="2016-02" db="EMBL/GenBank/DDBJ databases">
        <title>Genome analysis of coral dinoflagellate symbionts highlights evolutionary adaptations to a symbiotic lifestyle.</title>
        <authorList>
            <person name="Aranda M."/>
            <person name="Li Y."/>
            <person name="Liew Y.J."/>
            <person name="Baumgarten S."/>
            <person name="Simakov O."/>
            <person name="Wilson M."/>
            <person name="Piel J."/>
            <person name="Ashoor H."/>
            <person name="Bougouffa S."/>
            <person name="Bajic V.B."/>
            <person name="Ryu T."/>
            <person name="Ravasi T."/>
            <person name="Bayer T."/>
            <person name="Micklem G."/>
            <person name="Kim H."/>
            <person name="Bhak J."/>
            <person name="Lajeunesse T.C."/>
            <person name="Voolstra C.R."/>
        </authorList>
    </citation>
    <scope>NUCLEOTIDE SEQUENCE [LARGE SCALE GENOMIC DNA]</scope>
    <source>
        <strain evidence="1 2">CCMP2467</strain>
    </source>
</reference>
<feature type="non-terminal residue" evidence="1">
    <location>
        <position position="41"/>
    </location>
</feature>
<gene>
    <name evidence="1" type="ORF">AK812_SmicGene47912</name>
</gene>
<keyword evidence="2" id="KW-1185">Reference proteome</keyword>
<dbReference type="Proteomes" id="UP000186817">
    <property type="component" value="Unassembled WGS sequence"/>
</dbReference>